<comment type="caution">
    <text evidence="1">The sequence shown here is derived from an EMBL/GenBank/DDBJ whole genome shotgun (WGS) entry which is preliminary data.</text>
</comment>
<organism evidence="1 2">
    <name type="scientific">Dentiscutata erythropus</name>
    <dbReference type="NCBI Taxonomy" id="1348616"/>
    <lineage>
        <taxon>Eukaryota</taxon>
        <taxon>Fungi</taxon>
        <taxon>Fungi incertae sedis</taxon>
        <taxon>Mucoromycota</taxon>
        <taxon>Glomeromycotina</taxon>
        <taxon>Glomeromycetes</taxon>
        <taxon>Diversisporales</taxon>
        <taxon>Gigasporaceae</taxon>
        <taxon>Dentiscutata</taxon>
    </lineage>
</organism>
<evidence type="ECO:0000313" key="2">
    <source>
        <dbReference type="Proteomes" id="UP000789405"/>
    </source>
</evidence>
<accession>A0A9N9NGJ4</accession>
<evidence type="ECO:0000313" key="1">
    <source>
        <dbReference type="EMBL" id="CAG8731413.1"/>
    </source>
</evidence>
<protein>
    <submittedName>
        <fullName evidence="1">17779_t:CDS:1</fullName>
    </submittedName>
</protein>
<reference evidence="1" key="1">
    <citation type="submission" date="2021-06" db="EMBL/GenBank/DDBJ databases">
        <authorList>
            <person name="Kallberg Y."/>
            <person name="Tangrot J."/>
            <person name="Rosling A."/>
        </authorList>
    </citation>
    <scope>NUCLEOTIDE SEQUENCE</scope>
    <source>
        <strain evidence="1">MA453B</strain>
    </source>
</reference>
<keyword evidence="2" id="KW-1185">Reference proteome</keyword>
<dbReference type="EMBL" id="CAJVPY010012045">
    <property type="protein sequence ID" value="CAG8731413.1"/>
    <property type="molecule type" value="Genomic_DNA"/>
</dbReference>
<dbReference type="AlphaFoldDB" id="A0A9N9NGJ4"/>
<dbReference type="OrthoDB" id="2310531at2759"/>
<sequence>MPDSPDSLKNFNDKTQETNIIGTFPGFQPISDNCMTRGGMAASNSSNSIFCVVDIPPMENQQIIQDLIDYLRQTYYQANQPSLGRVYDIKKYEVVALGFTLVKPSSLAETNVSKPTSLNNQIVITR</sequence>
<gene>
    <name evidence="1" type="ORF">DERYTH_LOCUS15158</name>
</gene>
<dbReference type="Proteomes" id="UP000789405">
    <property type="component" value="Unassembled WGS sequence"/>
</dbReference>
<name>A0A9N9NGJ4_9GLOM</name>
<proteinExistence type="predicted"/>
<feature type="non-terminal residue" evidence="1">
    <location>
        <position position="126"/>
    </location>
</feature>